<comment type="caution">
    <text evidence="1">The sequence shown here is derived from an EMBL/GenBank/DDBJ whole genome shotgun (WGS) entry which is preliminary data.</text>
</comment>
<dbReference type="OrthoDB" id="10537541at2759"/>
<protein>
    <submittedName>
        <fullName evidence="1">19521_t:CDS:1</fullName>
    </submittedName>
</protein>
<accession>A0A9N9AJS1</accession>
<dbReference type="AlphaFoldDB" id="A0A9N9AJS1"/>
<evidence type="ECO:0000313" key="1">
    <source>
        <dbReference type="EMBL" id="CAG8533077.1"/>
    </source>
</evidence>
<keyword evidence="2" id="KW-1185">Reference proteome</keyword>
<organism evidence="1 2">
    <name type="scientific">Dentiscutata erythropus</name>
    <dbReference type="NCBI Taxonomy" id="1348616"/>
    <lineage>
        <taxon>Eukaryota</taxon>
        <taxon>Fungi</taxon>
        <taxon>Fungi incertae sedis</taxon>
        <taxon>Mucoromycota</taxon>
        <taxon>Glomeromycotina</taxon>
        <taxon>Glomeromycetes</taxon>
        <taxon>Diversisporales</taxon>
        <taxon>Gigasporaceae</taxon>
        <taxon>Dentiscutata</taxon>
    </lineage>
</organism>
<dbReference type="EMBL" id="CAJVPY010001704">
    <property type="protein sequence ID" value="CAG8533077.1"/>
    <property type="molecule type" value="Genomic_DNA"/>
</dbReference>
<evidence type="ECO:0000313" key="2">
    <source>
        <dbReference type="Proteomes" id="UP000789405"/>
    </source>
</evidence>
<dbReference type="Proteomes" id="UP000789405">
    <property type="component" value="Unassembled WGS sequence"/>
</dbReference>
<gene>
    <name evidence="1" type="ORF">DERYTH_LOCUS4439</name>
</gene>
<reference evidence="1" key="1">
    <citation type="submission" date="2021-06" db="EMBL/GenBank/DDBJ databases">
        <authorList>
            <person name="Kallberg Y."/>
            <person name="Tangrot J."/>
            <person name="Rosling A."/>
        </authorList>
    </citation>
    <scope>NUCLEOTIDE SEQUENCE</scope>
    <source>
        <strain evidence="1">MA453B</strain>
    </source>
</reference>
<name>A0A9N9AJS1_9GLOM</name>
<proteinExistence type="predicted"/>
<sequence length="76" mass="8756">MCIVLKKVSEKHDKDAELDDCNYKVDEILSDLEQISSNIIDNIENLDPDNRNNLPITSLLEFFNPLLIQNVIKLDI</sequence>